<dbReference type="InterPro" id="IPR001503">
    <property type="entry name" value="Glyco_trans_10"/>
</dbReference>
<dbReference type="GO" id="GO:0008417">
    <property type="term" value="F:fucosyltransferase activity"/>
    <property type="evidence" value="ECO:0007669"/>
    <property type="project" value="InterPro"/>
</dbReference>
<comment type="similarity">
    <text evidence="3 7">Belongs to the glycosyltransferase 10 family.</text>
</comment>
<evidence type="ECO:0000256" key="4">
    <source>
        <dbReference type="ARBA" id="ARBA00022676"/>
    </source>
</evidence>
<sequence>VMQPNYSFYLSMENAFCDDYITEKLYNPIVHNIVPIVWGGANYTRYLPPHSYIDARRYHPSELAALLLRLHNDPVAYGRYHVWRGFLRPFLKGSLCELCHKVHTNTTFHHYQHLPTTRRLRGRCTVVPSPLFNPDHPDSWKAYITTNYTDLNRTRKAYITTNYTDLNRTRRGSAPLLKT</sequence>
<keyword evidence="7" id="KW-0472">Membrane</keyword>
<evidence type="ECO:0000259" key="8">
    <source>
        <dbReference type="Pfam" id="PF00852"/>
    </source>
</evidence>
<name>A0AAW0Y328_CHEQU</name>
<dbReference type="GO" id="GO:0032580">
    <property type="term" value="C:Golgi cisterna membrane"/>
    <property type="evidence" value="ECO:0007669"/>
    <property type="project" value="UniProtKB-SubCell"/>
</dbReference>
<evidence type="ECO:0000256" key="6">
    <source>
        <dbReference type="ARBA" id="ARBA00023034"/>
    </source>
</evidence>
<evidence type="ECO:0000256" key="2">
    <source>
        <dbReference type="ARBA" id="ARBA00004922"/>
    </source>
</evidence>
<keyword evidence="7" id="KW-0812">Transmembrane</keyword>
<dbReference type="PANTHER" id="PTHR48438">
    <property type="entry name" value="ALPHA-(1,3)-FUCOSYLTRANSFERASE C-RELATED"/>
    <property type="match status" value="1"/>
</dbReference>
<evidence type="ECO:0000256" key="1">
    <source>
        <dbReference type="ARBA" id="ARBA00004323"/>
    </source>
</evidence>
<evidence type="ECO:0000313" key="10">
    <source>
        <dbReference type="Proteomes" id="UP001445076"/>
    </source>
</evidence>
<protein>
    <recommendedName>
        <fullName evidence="7">Fucosyltransferase</fullName>
        <ecNumber evidence="7">2.4.1.-</ecNumber>
    </recommendedName>
</protein>
<keyword evidence="5 7" id="KW-0808">Transferase</keyword>
<accession>A0AAW0Y328</accession>
<dbReference type="InterPro" id="IPR038577">
    <property type="entry name" value="GT10-like_C_sf"/>
</dbReference>
<evidence type="ECO:0000256" key="7">
    <source>
        <dbReference type="RuleBase" id="RU003832"/>
    </source>
</evidence>
<proteinExistence type="inferred from homology"/>
<feature type="non-terminal residue" evidence="9">
    <location>
        <position position="1"/>
    </location>
</feature>
<keyword evidence="6 7" id="KW-0333">Golgi apparatus</keyword>
<dbReference type="PANTHER" id="PTHR48438:SF1">
    <property type="entry name" value="ALPHA-(1,3)-FUCOSYLTRANSFERASE C-RELATED"/>
    <property type="match status" value="1"/>
</dbReference>
<gene>
    <name evidence="9" type="ORF">OTU49_017029</name>
</gene>
<organism evidence="9 10">
    <name type="scientific">Cherax quadricarinatus</name>
    <name type="common">Australian red claw crayfish</name>
    <dbReference type="NCBI Taxonomy" id="27406"/>
    <lineage>
        <taxon>Eukaryota</taxon>
        <taxon>Metazoa</taxon>
        <taxon>Ecdysozoa</taxon>
        <taxon>Arthropoda</taxon>
        <taxon>Crustacea</taxon>
        <taxon>Multicrustacea</taxon>
        <taxon>Malacostraca</taxon>
        <taxon>Eumalacostraca</taxon>
        <taxon>Eucarida</taxon>
        <taxon>Decapoda</taxon>
        <taxon>Pleocyemata</taxon>
        <taxon>Astacidea</taxon>
        <taxon>Parastacoidea</taxon>
        <taxon>Parastacidae</taxon>
        <taxon>Cherax</taxon>
    </lineage>
</organism>
<dbReference type="EC" id="2.4.1.-" evidence="7"/>
<comment type="caution">
    <text evidence="9">The sequence shown here is derived from an EMBL/GenBank/DDBJ whole genome shotgun (WGS) entry which is preliminary data.</text>
</comment>
<evidence type="ECO:0000256" key="3">
    <source>
        <dbReference type="ARBA" id="ARBA00008919"/>
    </source>
</evidence>
<dbReference type="Pfam" id="PF00852">
    <property type="entry name" value="Glyco_transf_10"/>
    <property type="match status" value="1"/>
</dbReference>
<dbReference type="Proteomes" id="UP001445076">
    <property type="component" value="Unassembled WGS sequence"/>
</dbReference>
<evidence type="ECO:0000313" key="9">
    <source>
        <dbReference type="EMBL" id="KAK8746461.1"/>
    </source>
</evidence>
<dbReference type="InterPro" id="IPR055270">
    <property type="entry name" value="Glyco_tran_10_C"/>
</dbReference>
<evidence type="ECO:0000256" key="5">
    <source>
        <dbReference type="ARBA" id="ARBA00022679"/>
    </source>
</evidence>
<dbReference type="SUPFAM" id="SSF53756">
    <property type="entry name" value="UDP-Glycosyltransferase/glycogen phosphorylase"/>
    <property type="match status" value="1"/>
</dbReference>
<reference evidence="9 10" key="1">
    <citation type="journal article" date="2024" name="BMC Genomics">
        <title>Genome assembly of redclaw crayfish (Cherax quadricarinatus) provides insights into its immune adaptation and hypoxia tolerance.</title>
        <authorList>
            <person name="Liu Z."/>
            <person name="Zheng J."/>
            <person name="Li H."/>
            <person name="Fang K."/>
            <person name="Wang S."/>
            <person name="He J."/>
            <person name="Zhou D."/>
            <person name="Weng S."/>
            <person name="Chi M."/>
            <person name="Gu Z."/>
            <person name="He J."/>
            <person name="Li F."/>
            <person name="Wang M."/>
        </authorList>
    </citation>
    <scope>NUCLEOTIDE SEQUENCE [LARGE SCALE GENOMIC DNA]</scope>
    <source>
        <strain evidence="9">ZL_2023a</strain>
    </source>
</reference>
<feature type="domain" description="Fucosyltransferase C-terminal" evidence="8">
    <location>
        <begin position="5"/>
        <end position="114"/>
    </location>
</feature>
<dbReference type="Gene3D" id="3.40.50.11660">
    <property type="entry name" value="Glycosyl transferase family 10, C-terminal domain"/>
    <property type="match status" value="1"/>
</dbReference>
<comment type="subcellular location">
    <subcellularLocation>
        <location evidence="1">Golgi apparatus membrane</location>
        <topology evidence="1">Single-pass type II membrane protein</topology>
    </subcellularLocation>
    <subcellularLocation>
        <location evidence="7">Golgi apparatus</location>
        <location evidence="7">Golgi stack membrane</location>
        <topology evidence="7">Single-pass type II membrane protein</topology>
    </subcellularLocation>
</comment>
<keyword evidence="10" id="KW-1185">Reference proteome</keyword>
<dbReference type="AlphaFoldDB" id="A0AAW0Y328"/>
<keyword evidence="4 7" id="KW-0328">Glycosyltransferase</keyword>
<comment type="pathway">
    <text evidence="2">Protein modification; protein glycosylation.</text>
</comment>
<dbReference type="EMBL" id="JARKIK010000017">
    <property type="protein sequence ID" value="KAK8746461.1"/>
    <property type="molecule type" value="Genomic_DNA"/>
</dbReference>
<dbReference type="GO" id="GO:0000139">
    <property type="term" value="C:Golgi membrane"/>
    <property type="evidence" value="ECO:0007669"/>
    <property type="project" value="UniProtKB-SubCell"/>
</dbReference>